<evidence type="ECO:0000256" key="5">
    <source>
        <dbReference type="ARBA" id="ARBA00022840"/>
    </source>
</evidence>
<dbReference type="SMART" id="SM00382">
    <property type="entry name" value="AAA"/>
    <property type="match status" value="1"/>
</dbReference>
<dbReference type="GO" id="GO:0005524">
    <property type="term" value="F:ATP binding"/>
    <property type="evidence" value="ECO:0007669"/>
    <property type="project" value="UniProtKB-KW"/>
</dbReference>
<keyword evidence="2" id="KW-0813">Transport</keyword>
<keyword evidence="5 8" id="KW-0067">ATP-binding</keyword>
<sequence length="251" mass="28360">MLVLNNVSKTFFPNRPNEIRALDRLSFTVSSGEFVSVVGANGSGKSTLQNLIAGTIWADNGEIRLNDELLNQMADYRRSRWIARVFQNPLQGTAPELSILDNFRLASLRGKAKKLTIGVNTAFKERVREQVRLLDMGLENKIHQPMGLLSGGQRQALTLLMTVMSDVKLLLLDEPTAALDPRSAARVMELASKLIADYQLAVLFITHNMREALSYGNRLVQLSHGRIKRDLSNEEKHRLKPQDLYEWFNED</sequence>
<name>A0ABV6HJM3_9SPHI</name>
<evidence type="ECO:0000259" key="7">
    <source>
        <dbReference type="PROSITE" id="PS50893"/>
    </source>
</evidence>
<dbReference type="InterPro" id="IPR003439">
    <property type="entry name" value="ABC_transporter-like_ATP-bd"/>
</dbReference>
<dbReference type="PANTHER" id="PTHR42788:SF7">
    <property type="entry name" value="NITRATE ABC TRANSPORTER ATP-BINDING PROTEIN"/>
    <property type="match status" value="1"/>
</dbReference>
<gene>
    <name evidence="8" type="ORF">ACFFI0_12320</name>
</gene>
<keyword evidence="4" id="KW-0547">Nucleotide-binding</keyword>
<dbReference type="PROSITE" id="PS00211">
    <property type="entry name" value="ABC_TRANSPORTER_1"/>
    <property type="match status" value="1"/>
</dbReference>
<comment type="subcellular location">
    <subcellularLocation>
        <location evidence="1">Cell membrane</location>
        <topology evidence="1">Peripheral membrane protein</topology>
    </subcellularLocation>
</comment>
<evidence type="ECO:0000256" key="1">
    <source>
        <dbReference type="ARBA" id="ARBA00004202"/>
    </source>
</evidence>
<evidence type="ECO:0000256" key="2">
    <source>
        <dbReference type="ARBA" id="ARBA00022448"/>
    </source>
</evidence>
<keyword evidence="9" id="KW-1185">Reference proteome</keyword>
<protein>
    <submittedName>
        <fullName evidence="8">ABC transporter ATP-binding protein</fullName>
    </submittedName>
</protein>
<organism evidence="8 9">
    <name type="scientific">Olivibacter oleidegradans</name>
    <dbReference type="NCBI Taxonomy" id="760123"/>
    <lineage>
        <taxon>Bacteria</taxon>
        <taxon>Pseudomonadati</taxon>
        <taxon>Bacteroidota</taxon>
        <taxon>Sphingobacteriia</taxon>
        <taxon>Sphingobacteriales</taxon>
        <taxon>Sphingobacteriaceae</taxon>
        <taxon>Olivibacter</taxon>
    </lineage>
</organism>
<dbReference type="RefSeq" id="WP_013666541.1">
    <property type="nucleotide sequence ID" value="NZ_JBHLWO010000002.1"/>
</dbReference>
<dbReference type="InterPro" id="IPR017871">
    <property type="entry name" value="ABC_transporter-like_CS"/>
</dbReference>
<feature type="domain" description="ABC transporter" evidence="7">
    <location>
        <begin position="2"/>
        <end position="249"/>
    </location>
</feature>
<dbReference type="InterPro" id="IPR027417">
    <property type="entry name" value="P-loop_NTPase"/>
</dbReference>
<dbReference type="InterPro" id="IPR003593">
    <property type="entry name" value="AAA+_ATPase"/>
</dbReference>
<keyword evidence="3" id="KW-1003">Cell membrane</keyword>
<dbReference type="EMBL" id="JBHLWO010000002">
    <property type="protein sequence ID" value="MFC0319100.1"/>
    <property type="molecule type" value="Genomic_DNA"/>
</dbReference>
<evidence type="ECO:0000313" key="9">
    <source>
        <dbReference type="Proteomes" id="UP001589774"/>
    </source>
</evidence>
<dbReference type="InterPro" id="IPR050166">
    <property type="entry name" value="ABC_transporter_ATP-bind"/>
</dbReference>
<comment type="caution">
    <text evidence="8">The sequence shown here is derived from an EMBL/GenBank/DDBJ whole genome shotgun (WGS) entry which is preliminary data.</text>
</comment>
<dbReference type="Gene3D" id="3.40.50.300">
    <property type="entry name" value="P-loop containing nucleotide triphosphate hydrolases"/>
    <property type="match status" value="1"/>
</dbReference>
<dbReference type="PROSITE" id="PS50893">
    <property type="entry name" value="ABC_TRANSPORTER_2"/>
    <property type="match status" value="1"/>
</dbReference>
<dbReference type="SUPFAM" id="SSF52540">
    <property type="entry name" value="P-loop containing nucleoside triphosphate hydrolases"/>
    <property type="match status" value="1"/>
</dbReference>
<evidence type="ECO:0000256" key="4">
    <source>
        <dbReference type="ARBA" id="ARBA00022741"/>
    </source>
</evidence>
<dbReference type="PANTHER" id="PTHR42788">
    <property type="entry name" value="TAURINE IMPORT ATP-BINDING PROTEIN-RELATED"/>
    <property type="match status" value="1"/>
</dbReference>
<dbReference type="Pfam" id="PF00005">
    <property type="entry name" value="ABC_tran"/>
    <property type="match status" value="1"/>
</dbReference>
<evidence type="ECO:0000313" key="8">
    <source>
        <dbReference type="EMBL" id="MFC0319100.1"/>
    </source>
</evidence>
<dbReference type="Proteomes" id="UP001589774">
    <property type="component" value="Unassembled WGS sequence"/>
</dbReference>
<accession>A0ABV6HJM3</accession>
<evidence type="ECO:0000256" key="6">
    <source>
        <dbReference type="ARBA" id="ARBA00023136"/>
    </source>
</evidence>
<evidence type="ECO:0000256" key="3">
    <source>
        <dbReference type="ARBA" id="ARBA00022475"/>
    </source>
</evidence>
<reference evidence="8 9" key="1">
    <citation type="submission" date="2024-09" db="EMBL/GenBank/DDBJ databases">
        <authorList>
            <person name="Sun Q."/>
            <person name="Mori K."/>
        </authorList>
    </citation>
    <scope>NUCLEOTIDE SEQUENCE [LARGE SCALE GENOMIC DNA]</scope>
    <source>
        <strain evidence="8 9">CCM 7765</strain>
    </source>
</reference>
<keyword evidence="6" id="KW-0472">Membrane</keyword>
<proteinExistence type="predicted"/>